<reference evidence="1 2" key="1">
    <citation type="submission" date="2021-06" db="EMBL/GenBank/DDBJ databases">
        <title>Caerostris extrusa draft genome.</title>
        <authorList>
            <person name="Kono N."/>
            <person name="Arakawa K."/>
        </authorList>
    </citation>
    <scope>NUCLEOTIDE SEQUENCE [LARGE SCALE GENOMIC DNA]</scope>
</reference>
<sequence>MKGLLFFNSTASRALLFRTRCLNWEGAFWDNDTEVDFLREELSLFGSFGDSGYVLKGFRTDFSIENPIPAKGSKFRFCGEIAFYRASASVFDCYMMKRTATASVSL</sequence>
<proteinExistence type="predicted"/>
<keyword evidence="2" id="KW-1185">Reference proteome</keyword>
<dbReference type="AlphaFoldDB" id="A0AAV4QY83"/>
<evidence type="ECO:0000313" key="2">
    <source>
        <dbReference type="Proteomes" id="UP001054945"/>
    </source>
</evidence>
<organism evidence="1 2">
    <name type="scientific">Caerostris extrusa</name>
    <name type="common">Bark spider</name>
    <name type="synonym">Caerostris bankana</name>
    <dbReference type="NCBI Taxonomy" id="172846"/>
    <lineage>
        <taxon>Eukaryota</taxon>
        <taxon>Metazoa</taxon>
        <taxon>Ecdysozoa</taxon>
        <taxon>Arthropoda</taxon>
        <taxon>Chelicerata</taxon>
        <taxon>Arachnida</taxon>
        <taxon>Araneae</taxon>
        <taxon>Araneomorphae</taxon>
        <taxon>Entelegynae</taxon>
        <taxon>Araneoidea</taxon>
        <taxon>Araneidae</taxon>
        <taxon>Caerostris</taxon>
    </lineage>
</organism>
<evidence type="ECO:0000313" key="1">
    <source>
        <dbReference type="EMBL" id="GIY13085.1"/>
    </source>
</evidence>
<dbReference type="EMBL" id="BPLR01006891">
    <property type="protein sequence ID" value="GIY13085.1"/>
    <property type="molecule type" value="Genomic_DNA"/>
</dbReference>
<dbReference type="Proteomes" id="UP001054945">
    <property type="component" value="Unassembled WGS sequence"/>
</dbReference>
<protein>
    <submittedName>
        <fullName evidence="1">Uncharacterized protein</fullName>
    </submittedName>
</protein>
<accession>A0AAV4QY83</accession>
<gene>
    <name evidence="1" type="ORF">CEXT_62721</name>
</gene>
<name>A0AAV4QY83_CAEEX</name>
<comment type="caution">
    <text evidence="1">The sequence shown here is derived from an EMBL/GenBank/DDBJ whole genome shotgun (WGS) entry which is preliminary data.</text>
</comment>